<dbReference type="RefSeq" id="WP_275117951.1">
    <property type="nucleotide sequence ID" value="NZ_JAOTPO010000004.1"/>
</dbReference>
<keyword evidence="3" id="KW-1185">Reference proteome</keyword>
<dbReference type="Proteomes" id="UP001148125">
    <property type="component" value="Unassembled WGS sequence"/>
</dbReference>
<dbReference type="InterPro" id="IPR004360">
    <property type="entry name" value="Glyas_Fos-R_dOase_dom"/>
</dbReference>
<dbReference type="PROSITE" id="PS51819">
    <property type="entry name" value="VOC"/>
    <property type="match status" value="1"/>
</dbReference>
<dbReference type="Gene3D" id="3.10.180.10">
    <property type="entry name" value="2,3-Dihydroxybiphenyl 1,2-Dioxygenase, domain 1"/>
    <property type="match status" value="1"/>
</dbReference>
<reference evidence="2" key="1">
    <citation type="submission" date="2024-05" db="EMBL/GenBank/DDBJ databases">
        <title>Alkalihalobacillus sp. strain MEB203 novel alkaliphilic bacterium from Lonar Lake, India.</title>
        <authorList>
            <person name="Joshi A."/>
            <person name="Thite S."/>
            <person name="Mengade P."/>
        </authorList>
    </citation>
    <scope>NUCLEOTIDE SEQUENCE</scope>
    <source>
        <strain evidence="2">MEB 203</strain>
    </source>
</reference>
<dbReference type="Pfam" id="PF00903">
    <property type="entry name" value="Glyoxalase"/>
    <property type="match status" value="1"/>
</dbReference>
<dbReference type="InterPro" id="IPR037523">
    <property type="entry name" value="VOC_core"/>
</dbReference>
<comment type="caution">
    <text evidence="2">The sequence shown here is derived from an EMBL/GenBank/DDBJ whole genome shotgun (WGS) entry which is preliminary data.</text>
</comment>
<evidence type="ECO:0000313" key="3">
    <source>
        <dbReference type="Proteomes" id="UP001148125"/>
    </source>
</evidence>
<gene>
    <name evidence="2" type="ORF">N7Z68_08035</name>
</gene>
<protein>
    <submittedName>
        <fullName evidence="2">VOC family protein</fullName>
    </submittedName>
</protein>
<dbReference type="EMBL" id="JAOTPO010000004">
    <property type="protein sequence ID" value="MDE5413333.1"/>
    <property type="molecule type" value="Genomic_DNA"/>
</dbReference>
<feature type="domain" description="VOC" evidence="1">
    <location>
        <begin position="2"/>
        <end position="109"/>
    </location>
</feature>
<name>A0ABT5VD14_9BACI</name>
<proteinExistence type="predicted"/>
<dbReference type="SUPFAM" id="SSF54593">
    <property type="entry name" value="Glyoxalase/Bleomycin resistance protein/Dihydroxybiphenyl dioxygenase"/>
    <property type="match status" value="1"/>
</dbReference>
<accession>A0ABT5VD14</accession>
<dbReference type="InterPro" id="IPR029068">
    <property type="entry name" value="Glyas_Bleomycin-R_OHBP_Dase"/>
</dbReference>
<organism evidence="2 3">
    <name type="scientific">Alkalihalobacterium chitinilyticum</name>
    <dbReference type="NCBI Taxonomy" id="2980103"/>
    <lineage>
        <taxon>Bacteria</taxon>
        <taxon>Bacillati</taxon>
        <taxon>Bacillota</taxon>
        <taxon>Bacilli</taxon>
        <taxon>Bacillales</taxon>
        <taxon>Bacillaceae</taxon>
        <taxon>Alkalihalobacterium</taxon>
    </lineage>
</organism>
<evidence type="ECO:0000259" key="1">
    <source>
        <dbReference type="PROSITE" id="PS51819"/>
    </source>
</evidence>
<evidence type="ECO:0000313" key="2">
    <source>
        <dbReference type="EMBL" id="MDE5413333.1"/>
    </source>
</evidence>
<sequence>MKLIFLYHPVKDLNESLTFYQDTLGFEEAWREGEHTVALSLPGSDVKLLIEDDEQDLSAGGVFLVDSVDTFFKENKDKLKFVKEPIDIPPGRYAIYQDNSGNYIRIIDFTNET</sequence>